<evidence type="ECO:0008006" key="5">
    <source>
        <dbReference type="Google" id="ProtNLM"/>
    </source>
</evidence>
<accession>A0ABP0EEK5</accession>
<reference evidence="3 4" key="1">
    <citation type="submission" date="2024-01" db="EMBL/GenBank/DDBJ databases">
        <authorList>
            <consortium name="Genoscope - CEA"/>
            <person name="William W."/>
        </authorList>
    </citation>
    <scope>NUCLEOTIDE SEQUENCE [LARGE SCALE GENOMIC DNA]</scope>
    <source>
        <strain evidence="3 4">29B2s-10</strain>
    </source>
</reference>
<evidence type="ECO:0000313" key="3">
    <source>
        <dbReference type="EMBL" id="CAK7902866.1"/>
    </source>
</evidence>
<evidence type="ECO:0000259" key="1">
    <source>
        <dbReference type="Pfam" id="PF01408"/>
    </source>
</evidence>
<dbReference type="SUPFAM" id="SSF55347">
    <property type="entry name" value="Glyceraldehyde-3-phosphate dehydrogenase-like, C-terminal domain"/>
    <property type="match status" value="1"/>
</dbReference>
<evidence type="ECO:0000313" key="4">
    <source>
        <dbReference type="Proteomes" id="UP001497600"/>
    </source>
</evidence>
<dbReference type="InterPro" id="IPR004104">
    <property type="entry name" value="Gfo/Idh/MocA-like_OxRdtase_C"/>
</dbReference>
<dbReference type="PANTHER" id="PTHR42840:SF5">
    <property type="entry name" value="NAD(P)-BINDING ROSSMANN-FOLD SUPERFAMILY PROTEIN"/>
    <property type="match status" value="1"/>
</dbReference>
<keyword evidence="4" id="KW-1185">Reference proteome</keyword>
<feature type="domain" description="Gfo/Idh/MocA-like oxidoreductase N-terminal" evidence="1">
    <location>
        <begin position="4"/>
        <end position="121"/>
    </location>
</feature>
<sequence length="347" mass="37379">MSNLNVGIIGTGIFATDTHLPTINKLSNVTPTACFNRTKAKAEVFATKANIPAESVYDSLDSIFEAKDIDFIDALLPVQYNLDAVKLAIKNNKPMVMEKPIAANMDQAREIVKLSRESSLPIGVLENWSFRSAIKILKNEILPQIGDVVSFTYSSTGPFNDDNKYINTSWRVNPEHIGGYLSDGGVHQLALLTDVLGEVSTVSALTKQLRKESGDVDVLFSTMKLDDGAIGTFTYGSAFGATEKSLKFTIFGTNGSAIYDFSPSLSKPTITYQTGASGQTSSGPKVIEVDEIDTFVAEFENFAAAVVSGNKDDVVVKPEHAFHHLAIVAAALESADKDGANVKVEKI</sequence>
<dbReference type="InterPro" id="IPR000683">
    <property type="entry name" value="Gfo/Idh/MocA-like_OxRdtase_N"/>
</dbReference>
<dbReference type="InterPro" id="IPR036291">
    <property type="entry name" value="NAD(P)-bd_dom_sf"/>
</dbReference>
<feature type="domain" description="Gfo/Idh/MocA-like oxidoreductase C-terminal" evidence="2">
    <location>
        <begin position="144"/>
        <end position="343"/>
    </location>
</feature>
<dbReference type="Gene3D" id="3.30.360.10">
    <property type="entry name" value="Dihydrodipicolinate Reductase, domain 2"/>
    <property type="match status" value="1"/>
</dbReference>
<dbReference type="EMBL" id="OZ004256">
    <property type="protein sequence ID" value="CAK7902866.1"/>
    <property type="molecule type" value="Genomic_DNA"/>
</dbReference>
<name>A0ABP0EEK5_9ASCO</name>
<proteinExistence type="predicted"/>
<organism evidence="3 4">
    <name type="scientific">[Candida] anglica</name>
    <dbReference type="NCBI Taxonomy" id="148631"/>
    <lineage>
        <taxon>Eukaryota</taxon>
        <taxon>Fungi</taxon>
        <taxon>Dikarya</taxon>
        <taxon>Ascomycota</taxon>
        <taxon>Saccharomycotina</taxon>
        <taxon>Pichiomycetes</taxon>
        <taxon>Debaryomycetaceae</taxon>
        <taxon>Kurtzmaniella</taxon>
    </lineage>
</organism>
<dbReference type="Pfam" id="PF01408">
    <property type="entry name" value="GFO_IDH_MocA"/>
    <property type="match status" value="1"/>
</dbReference>
<evidence type="ECO:0000259" key="2">
    <source>
        <dbReference type="Pfam" id="PF02894"/>
    </source>
</evidence>
<protein>
    <recommendedName>
        <fullName evidence="5">NAD(P)-binding protein</fullName>
    </recommendedName>
</protein>
<dbReference type="Proteomes" id="UP001497600">
    <property type="component" value="Chromosome D"/>
</dbReference>
<dbReference type="PANTHER" id="PTHR42840">
    <property type="entry name" value="NAD(P)-BINDING ROSSMANN-FOLD SUPERFAMILY PROTEIN-RELATED"/>
    <property type="match status" value="1"/>
</dbReference>
<dbReference type="Gene3D" id="3.40.50.720">
    <property type="entry name" value="NAD(P)-binding Rossmann-like Domain"/>
    <property type="match status" value="1"/>
</dbReference>
<gene>
    <name evidence="3" type="ORF">CAAN4_D01926</name>
</gene>
<dbReference type="Pfam" id="PF02894">
    <property type="entry name" value="GFO_IDH_MocA_C"/>
    <property type="match status" value="1"/>
</dbReference>
<dbReference type="SUPFAM" id="SSF51735">
    <property type="entry name" value="NAD(P)-binding Rossmann-fold domains"/>
    <property type="match status" value="1"/>
</dbReference>